<dbReference type="InterPro" id="IPR010985">
    <property type="entry name" value="Ribbon_hlx_hlx"/>
</dbReference>
<reference evidence="11 12" key="1">
    <citation type="submission" date="2012-11" db="EMBL/GenBank/DDBJ databases">
        <title>Whole genome sequence of Acidocella aminolytica 101 = DSM 11237.</title>
        <authorList>
            <person name="Azuma Y."/>
            <person name="Higashiura N."/>
            <person name="Hirakawa H."/>
            <person name="Matsushita K."/>
        </authorList>
    </citation>
    <scope>NUCLEOTIDE SEQUENCE [LARGE SCALE GENOMIC DNA]</scope>
    <source>
        <strain evidence="12">101 / DSM 11237</strain>
    </source>
</reference>
<dbReference type="NCBIfam" id="NF003381">
    <property type="entry name" value="PRK04460.1"/>
    <property type="match status" value="1"/>
</dbReference>
<comment type="function">
    <text evidence="7">Transcriptional regulator.</text>
</comment>
<keyword evidence="2 7" id="KW-0533">Nickel</keyword>
<dbReference type="SUPFAM" id="SSF47598">
    <property type="entry name" value="Ribbon-helix-helix"/>
    <property type="match status" value="1"/>
</dbReference>
<feature type="domain" description="Transcription factor NikR nickel binding C-terminal" evidence="10">
    <location>
        <begin position="53"/>
        <end position="129"/>
    </location>
</feature>
<comment type="caution">
    <text evidence="11">The sequence shown here is derived from an EMBL/GenBank/DDBJ whole genome shotgun (WGS) entry which is preliminary data.</text>
</comment>
<evidence type="ECO:0000256" key="6">
    <source>
        <dbReference type="ARBA" id="ARBA00023163"/>
    </source>
</evidence>
<keyword evidence="5 7" id="KW-0238">DNA-binding</keyword>
<dbReference type="Gene3D" id="3.30.70.1150">
    <property type="entry name" value="ACT-like. Chain A, domain 2"/>
    <property type="match status" value="1"/>
</dbReference>
<name>A0A0D6PHM0_9PROT</name>
<dbReference type="RefSeq" id="WP_048879133.1">
    <property type="nucleotide sequence ID" value="NZ_BANC01000054.1"/>
</dbReference>
<comment type="cofactor">
    <cofactor evidence="7">
        <name>Ni(2+)</name>
        <dbReference type="ChEBI" id="CHEBI:49786"/>
    </cofactor>
    <text evidence="7">Binds 1 nickel ion per subunit.</text>
</comment>
<keyword evidence="4 7" id="KW-0805">Transcription regulation</keyword>
<dbReference type="InterPro" id="IPR014864">
    <property type="entry name" value="TF_NikR_Ni-bd_C"/>
</dbReference>
<accession>A0A0D6PHM0</accession>
<feature type="binding site" evidence="7">
    <location>
        <position position="89"/>
    </location>
    <ligand>
        <name>Ni(2+)</name>
        <dbReference type="ChEBI" id="CHEBI:49786"/>
    </ligand>
</feature>
<dbReference type="AlphaFoldDB" id="A0A0D6PHM0"/>
<dbReference type="Pfam" id="PF08753">
    <property type="entry name" value="NikR_C"/>
    <property type="match status" value="1"/>
</dbReference>
<organism evidence="11 12">
    <name type="scientific">Acidocella aminolytica 101 = DSM 11237</name>
    <dbReference type="NCBI Taxonomy" id="1120923"/>
    <lineage>
        <taxon>Bacteria</taxon>
        <taxon>Pseudomonadati</taxon>
        <taxon>Pseudomonadota</taxon>
        <taxon>Alphaproteobacteria</taxon>
        <taxon>Acetobacterales</taxon>
        <taxon>Acidocellaceae</taxon>
        <taxon>Acidocella</taxon>
    </lineage>
</organism>
<dbReference type="Gene3D" id="1.10.1220.10">
    <property type="entry name" value="Met repressor-like"/>
    <property type="match status" value="1"/>
</dbReference>
<dbReference type="PANTHER" id="PTHR34719">
    <property type="entry name" value="NICKEL-RESPONSIVE REGULATOR"/>
    <property type="match status" value="1"/>
</dbReference>
<feature type="binding site" evidence="7">
    <location>
        <position position="87"/>
    </location>
    <ligand>
        <name>Ni(2+)</name>
        <dbReference type="ChEBI" id="CHEBI:49786"/>
    </ligand>
</feature>
<dbReference type="HAMAP" id="MF_00476">
    <property type="entry name" value="NikR"/>
    <property type="match status" value="1"/>
</dbReference>
<evidence type="ECO:0000313" key="12">
    <source>
        <dbReference type="Proteomes" id="UP000032668"/>
    </source>
</evidence>
<evidence type="ECO:0000256" key="2">
    <source>
        <dbReference type="ARBA" id="ARBA00022596"/>
    </source>
</evidence>
<dbReference type="InterPro" id="IPR045865">
    <property type="entry name" value="ACT-like_dom_sf"/>
</dbReference>
<dbReference type="OrthoDB" id="9806294at2"/>
<dbReference type="GO" id="GO:0003677">
    <property type="term" value="F:DNA binding"/>
    <property type="evidence" value="ECO:0007669"/>
    <property type="project" value="UniProtKB-KW"/>
</dbReference>
<evidence type="ECO:0000259" key="9">
    <source>
        <dbReference type="Pfam" id="PF01402"/>
    </source>
</evidence>
<evidence type="ECO:0000256" key="5">
    <source>
        <dbReference type="ARBA" id="ARBA00023125"/>
    </source>
</evidence>
<dbReference type="GO" id="GO:0010045">
    <property type="term" value="P:response to nickel cation"/>
    <property type="evidence" value="ECO:0007669"/>
    <property type="project" value="InterPro"/>
</dbReference>
<dbReference type="InterPro" id="IPR022988">
    <property type="entry name" value="Ni_resp_reg_NikR"/>
</dbReference>
<evidence type="ECO:0000256" key="8">
    <source>
        <dbReference type="SAM" id="MobiDB-lite"/>
    </source>
</evidence>
<evidence type="ECO:0000259" key="10">
    <source>
        <dbReference type="Pfam" id="PF08753"/>
    </source>
</evidence>
<dbReference type="SUPFAM" id="SSF55021">
    <property type="entry name" value="ACT-like"/>
    <property type="match status" value="1"/>
</dbReference>
<dbReference type="InterPro" id="IPR050192">
    <property type="entry name" value="CopG/NikR_regulator"/>
</dbReference>
<dbReference type="InterPro" id="IPR002145">
    <property type="entry name" value="CopG"/>
</dbReference>
<dbReference type="NCBIfam" id="NF002815">
    <property type="entry name" value="PRK02967.1"/>
    <property type="match status" value="1"/>
</dbReference>
<gene>
    <name evidence="11" type="ORF">Aam_055_078</name>
</gene>
<dbReference type="PANTHER" id="PTHR34719:SF2">
    <property type="entry name" value="NICKEL-RESPONSIVE REGULATOR"/>
    <property type="match status" value="1"/>
</dbReference>
<dbReference type="STRING" id="1120923.SAMN02746095_00705"/>
<protein>
    <recommendedName>
        <fullName evidence="7">Putative nickel-responsive regulator</fullName>
    </recommendedName>
</protein>
<dbReference type="Pfam" id="PF01402">
    <property type="entry name" value="RHH_1"/>
    <property type="match status" value="1"/>
</dbReference>
<feature type="compositionally biased region" description="Basic residues" evidence="8">
    <location>
        <begin position="136"/>
        <end position="150"/>
    </location>
</feature>
<dbReference type="CDD" id="cd22231">
    <property type="entry name" value="RHH_NikR_HicB-like"/>
    <property type="match status" value="1"/>
</dbReference>
<sequence length="150" mass="16628">MERITITIDDELLASIDALASLRGYTSRSEAIRDMLREAAKREHLANGSTECVASLTYVYDHSMRDLPQRLVEAQHSHHDLGIATTHVHFDHDNCLEVALLRGSAEAIQHHADSLTAQRGVRHARLHLIPLPHGTAPHRHGGRTHSHGGL</sequence>
<dbReference type="GO" id="GO:0003700">
    <property type="term" value="F:DNA-binding transcription factor activity"/>
    <property type="evidence" value="ECO:0007669"/>
    <property type="project" value="UniProtKB-UniRule"/>
</dbReference>
<feature type="region of interest" description="Disordered" evidence="8">
    <location>
        <begin position="131"/>
        <end position="150"/>
    </location>
</feature>
<keyword evidence="12" id="KW-1185">Reference proteome</keyword>
<evidence type="ECO:0000313" key="11">
    <source>
        <dbReference type="EMBL" id="GAN80698.1"/>
    </source>
</evidence>
<feature type="binding site" evidence="7">
    <location>
        <position position="76"/>
    </location>
    <ligand>
        <name>Ni(2+)</name>
        <dbReference type="ChEBI" id="CHEBI:49786"/>
    </ligand>
</feature>
<dbReference type="GO" id="GO:0016151">
    <property type="term" value="F:nickel cation binding"/>
    <property type="evidence" value="ECO:0007669"/>
    <property type="project" value="UniProtKB-UniRule"/>
</dbReference>
<keyword evidence="3 7" id="KW-0479">Metal-binding</keyword>
<comment type="similarity">
    <text evidence="1 7">Belongs to the transcriptional regulatory CopG/NikR family.</text>
</comment>
<feature type="domain" description="Ribbon-helix-helix protein CopG" evidence="9">
    <location>
        <begin position="2"/>
        <end position="43"/>
    </location>
</feature>
<evidence type="ECO:0000256" key="4">
    <source>
        <dbReference type="ARBA" id="ARBA00023015"/>
    </source>
</evidence>
<dbReference type="EMBL" id="BANC01000054">
    <property type="protein sequence ID" value="GAN80698.1"/>
    <property type="molecule type" value="Genomic_DNA"/>
</dbReference>
<feature type="binding site" evidence="7">
    <location>
        <position position="95"/>
    </location>
    <ligand>
        <name>Ni(2+)</name>
        <dbReference type="ChEBI" id="CHEBI:49786"/>
    </ligand>
</feature>
<dbReference type="InterPro" id="IPR027271">
    <property type="entry name" value="Acetolactate_synth/TF_NikR_C"/>
</dbReference>
<evidence type="ECO:0000256" key="3">
    <source>
        <dbReference type="ARBA" id="ARBA00022723"/>
    </source>
</evidence>
<dbReference type="Proteomes" id="UP000032668">
    <property type="component" value="Unassembled WGS sequence"/>
</dbReference>
<evidence type="ECO:0000256" key="1">
    <source>
        <dbReference type="ARBA" id="ARBA00008478"/>
    </source>
</evidence>
<keyword evidence="6 7" id="KW-0804">Transcription</keyword>
<evidence type="ECO:0000256" key="7">
    <source>
        <dbReference type="HAMAP-Rule" id="MF_00476"/>
    </source>
</evidence>
<dbReference type="InterPro" id="IPR013321">
    <property type="entry name" value="Arc_rbn_hlx_hlx"/>
</dbReference>
<proteinExistence type="inferred from homology"/>